<organism evidence="1 2">
    <name type="scientific">Thioalkalivibrio sulfidiphilus (strain HL-EbGR7)</name>
    <dbReference type="NCBI Taxonomy" id="396588"/>
    <lineage>
        <taxon>Bacteria</taxon>
        <taxon>Pseudomonadati</taxon>
        <taxon>Pseudomonadota</taxon>
        <taxon>Gammaproteobacteria</taxon>
        <taxon>Chromatiales</taxon>
        <taxon>Ectothiorhodospiraceae</taxon>
        <taxon>Thioalkalivibrio</taxon>
    </lineage>
</organism>
<reference evidence="1" key="1">
    <citation type="journal article" date="2011" name="Stand. Genomic Sci.">
        <title>Complete genome sequence of 'Thioalkalivibrio sulfidophilus' HL-EbGr7.</title>
        <authorList>
            <person name="Muyzer G."/>
            <person name="Sorokin D.Y."/>
            <person name="Mavromatis K."/>
            <person name="Lapidus A."/>
            <person name="Clum A."/>
            <person name="Ivanova N."/>
            <person name="Pati A."/>
            <person name="d'Haeseleer P."/>
            <person name="Woyke T."/>
            <person name="Kyrpides N.C."/>
        </authorList>
    </citation>
    <scope>NUCLEOTIDE SEQUENCE [LARGE SCALE GENOMIC DNA]</scope>
    <source>
        <strain evidence="1">HL-EbGR7</strain>
    </source>
</reference>
<dbReference type="AlphaFoldDB" id="B8GQA1"/>
<dbReference type="Proteomes" id="UP000002383">
    <property type="component" value="Chromosome"/>
</dbReference>
<keyword evidence="2" id="KW-1185">Reference proteome</keyword>
<dbReference type="EMBL" id="CP001339">
    <property type="protein sequence ID" value="ACL72296.1"/>
    <property type="molecule type" value="Genomic_DNA"/>
</dbReference>
<proteinExistence type="predicted"/>
<evidence type="ECO:0000313" key="1">
    <source>
        <dbReference type="EMBL" id="ACL72296.1"/>
    </source>
</evidence>
<sequence length="75" mass="8233">MGLIQRIRDRRWLRYAATALDEGRASIGTDLGLSTAWPARCSGAVRPTPWQQGIAASRSTYGITFIPGRCKVKVV</sequence>
<gene>
    <name evidence="1" type="ordered locus">Tgr7_1210</name>
</gene>
<dbReference type="KEGG" id="tgr:Tgr7_1210"/>
<dbReference type="HOGENOM" id="CLU_2669965_0_0_6"/>
<dbReference type="RefSeq" id="WP_012637779.1">
    <property type="nucleotide sequence ID" value="NC_011901.1"/>
</dbReference>
<evidence type="ECO:0000313" key="2">
    <source>
        <dbReference type="Proteomes" id="UP000002383"/>
    </source>
</evidence>
<protein>
    <submittedName>
        <fullName evidence="1">Uncharacterized protein</fullName>
    </submittedName>
</protein>
<accession>B8GQA1</accession>
<dbReference type="STRING" id="396588.Tgr7_1210"/>
<name>B8GQA1_THISH</name>